<feature type="non-terminal residue" evidence="1">
    <location>
        <position position="87"/>
    </location>
</feature>
<dbReference type="AlphaFoldDB" id="A0A7D9M3E9"/>
<dbReference type="Proteomes" id="UP001152795">
    <property type="component" value="Unassembled WGS sequence"/>
</dbReference>
<name>A0A7D9M3E9_PARCT</name>
<organism evidence="1 2">
    <name type="scientific">Paramuricea clavata</name>
    <name type="common">Red gorgonian</name>
    <name type="synonym">Violescent sea-whip</name>
    <dbReference type="NCBI Taxonomy" id="317549"/>
    <lineage>
        <taxon>Eukaryota</taxon>
        <taxon>Metazoa</taxon>
        <taxon>Cnidaria</taxon>
        <taxon>Anthozoa</taxon>
        <taxon>Octocorallia</taxon>
        <taxon>Malacalcyonacea</taxon>
        <taxon>Plexauridae</taxon>
        <taxon>Paramuricea</taxon>
    </lineage>
</organism>
<gene>
    <name evidence="1" type="ORF">PACLA_8A087354</name>
</gene>
<reference evidence="1" key="1">
    <citation type="submission" date="2020-04" db="EMBL/GenBank/DDBJ databases">
        <authorList>
            <person name="Alioto T."/>
            <person name="Alioto T."/>
            <person name="Gomez Garrido J."/>
        </authorList>
    </citation>
    <scope>NUCLEOTIDE SEQUENCE</scope>
    <source>
        <strain evidence="1">A484AB</strain>
    </source>
</reference>
<proteinExistence type="predicted"/>
<keyword evidence="2" id="KW-1185">Reference proteome</keyword>
<evidence type="ECO:0000313" key="1">
    <source>
        <dbReference type="EMBL" id="CAB4043795.1"/>
    </source>
</evidence>
<sequence length="87" mass="10068">MTYFGAFAHCKRLTTKLYTGKFSNCKDSLFNRPTFQNVETPLVWTGKLYESTIDTHANWTWLNGSLFKEWDTWEIIIADVGCNGCSF</sequence>
<accession>A0A7D9M3E9</accession>
<evidence type="ECO:0000313" key="2">
    <source>
        <dbReference type="Proteomes" id="UP001152795"/>
    </source>
</evidence>
<comment type="caution">
    <text evidence="1">The sequence shown here is derived from an EMBL/GenBank/DDBJ whole genome shotgun (WGS) entry which is preliminary data.</text>
</comment>
<protein>
    <submittedName>
        <fullName evidence="1">Uncharacterized protein</fullName>
    </submittedName>
</protein>
<dbReference type="EMBL" id="CACRXK020033197">
    <property type="protein sequence ID" value="CAB4043795.1"/>
    <property type="molecule type" value="Genomic_DNA"/>
</dbReference>